<dbReference type="InterPro" id="IPR036819">
    <property type="entry name" value="Subtilisin_inhibitor-like_sf"/>
</dbReference>
<dbReference type="PROSITE" id="PS00999">
    <property type="entry name" value="SSI"/>
    <property type="match status" value="1"/>
</dbReference>
<dbReference type="InterPro" id="IPR020054">
    <property type="entry name" value="Prot_inh_SSI_I16_CS"/>
</dbReference>
<evidence type="ECO:0000313" key="11">
    <source>
        <dbReference type="EMBL" id="ADD42811.1"/>
    </source>
</evidence>
<gene>
    <name evidence="11" type="ordered locus">Snas_3140</name>
</gene>
<evidence type="ECO:0000259" key="10">
    <source>
        <dbReference type="Pfam" id="PF00720"/>
    </source>
</evidence>
<evidence type="ECO:0000256" key="8">
    <source>
        <dbReference type="RuleBase" id="RU003471"/>
    </source>
</evidence>
<keyword evidence="7" id="KW-1015">Disulfide bond</keyword>
<name>D3QBC9_STANL</name>
<dbReference type="InterPro" id="IPR023549">
    <property type="entry name" value="Subtilisin_inhibitor"/>
</dbReference>
<feature type="chain" id="PRO_5003048410" evidence="9">
    <location>
        <begin position="26"/>
        <end position="133"/>
    </location>
</feature>
<proteinExistence type="inferred from homology"/>
<evidence type="ECO:0000256" key="6">
    <source>
        <dbReference type="ARBA" id="ARBA00022900"/>
    </source>
</evidence>
<keyword evidence="6 8" id="KW-0722">Serine protease inhibitor</keyword>
<evidence type="ECO:0000256" key="9">
    <source>
        <dbReference type="SAM" id="SignalP"/>
    </source>
</evidence>
<dbReference type="InterPro" id="IPR000691">
    <property type="entry name" value="Prot_inh_I16_SSI"/>
</dbReference>
<evidence type="ECO:0000256" key="7">
    <source>
        <dbReference type="ARBA" id="ARBA00023157"/>
    </source>
</evidence>
<keyword evidence="4" id="KW-0964">Secreted</keyword>
<dbReference type="RefSeq" id="WP_013018382.1">
    <property type="nucleotide sequence ID" value="NC_013947.1"/>
</dbReference>
<dbReference type="SUPFAM" id="SSF55399">
    <property type="entry name" value="Subtilisin inhibitor"/>
    <property type="match status" value="1"/>
</dbReference>
<dbReference type="GO" id="GO:0005576">
    <property type="term" value="C:extracellular region"/>
    <property type="evidence" value="ECO:0007669"/>
    <property type="project" value="UniProtKB-SubCell"/>
</dbReference>
<dbReference type="AlphaFoldDB" id="D3QBC9"/>
<comment type="similarity">
    <text evidence="2 8">Belongs to the protease inhibitor I16 (SSI) family.</text>
</comment>
<dbReference type="PRINTS" id="PR00294">
    <property type="entry name" value="SSBTLNINHBTR"/>
</dbReference>
<keyword evidence="5 8" id="KW-0646">Protease inhibitor</keyword>
<dbReference type="Gene3D" id="3.30.350.10">
    <property type="entry name" value="Subtilisin inhibitor-like"/>
    <property type="match status" value="1"/>
</dbReference>
<evidence type="ECO:0000256" key="3">
    <source>
        <dbReference type="ARBA" id="ARBA00011738"/>
    </source>
</evidence>
<evidence type="ECO:0000256" key="1">
    <source>
        <dbReference type="ARBA" id="ARBA00004613"/>
    </source>
</evidence>
<comment type="subunit">
    <text evidence="3">Homodimer.</text>
</comment>
<evidence type="ECO:0000313" key="12">
    <source>
        <dbReference type="Proteomes" id="UP000000844"/>
    </source>
</evidence>
<evidence type="ECO:0000256" key="4">
    <source>
        <dbReference type="ARBA" id="ARBA00022525"/>
    </source>
</evidence>
<dbReference type="HOGENOM" id="CLU_121949_0_0_11"/>
<protein>
    <submittedName>
        <fullName evidence="11">Proteinase inhibitor I16 subtilisin-type inhibitor</fullName>
    </submittedName>
</protein>
<dbReference type="GO" id="GO:0004867">
    <property type="term" value="F:serine-type endopeptidase inhibitor activity"/>
    <property type="evidence" value="ECO:0007669"/>
    <property type="project" value="UniProtKB-KW"/>
</dbReference>
<keyword evidence="9" id="KW-0732">Signal</keyword>
<feature type="signal peptide" evidence="9">
    <location>
        <begin position="1"/>
        <end position="25"/>
    </location>
</feature>
<accession>D3QBC9</accession>
<evidence type="ECO:0000256" key="2">
    <source>
        <dbReference type="ARBA" id="ARBA00010472"/>
    </source>
</evidence>
<reference evidence="11 12" key="1">
    <citation type="journal article" date="2009" name="Stand. Genomic Sci.">
        <title>Complete genome sequence of Stackebrandtia nassauensis type strain (LLR-40K-21).</title>
        <authorList>
            <person name="Munk C."/>
            <person name="Lapidus A."/>
            <person name="Copeland A."/>
            <person name="Jando M."/>
            <person name="Mayilraj S."/>
            <person name="Glavina Del Rio T."/>
            <person name="Nolan M."/>
            <person name="Chen F."/>
            <person name="Lucas S."/>
            <person name="Tice H."/>
            <person name="Cheng J.F."/>
            <person name="Han C."/>
            <person name="Detter J.C."/>
            <person name="Bruce D."/>
            <person name="Goodwin L."/>
            <person name="Chain P."/>
            <person name="Pitluck S."/>
            <person name="Goker M."/>
            <person name="Ovchinikova G."/>
            <person name="Pati A."/>
            <person name="Ivanova N."/>
            <person name="Mavromatis K."/>
            <person name="Chen A."/>
            <person name="Palaniappan K."/>
            <person name="Land M."/>
            <person name="Hauser L."/>
            <person name="Chang Y.J."/>
            <person name="Jeffries C.D."/>
            <person name="Bristow J."/>
            <person name="Eisen J.A."/>
            <person name="Markowitz V."/>
            <person name="Hugenholtz P."/>
            <person name="Kyrpides N.C."/>
            <person name="Klenk H.P."/>
        </authorList>
    </citation>
    <scope>NUCLEOTIDE SEQUENCE [LARGE SCALE GENOMIC DNA]</scope>
    <source>
        <strain evidence="12">DSM 44728 / CIP 108903 / NRRL B-16338 / NBRC 102104 / LLR-40K-21</strain>
    </source>
</reference>
<dbReference type="STRING" id="446470.Snas_3140"/>
<dbReference type="eggNOG" id="ENOG50345GU">
    <property type="taxonomic scope" value="Bacteria"/>
</dbReference>
<organism evidence="11 12">
    <name type="scientific">Stackebrandtia nassauensis (strain DSM 44728 / CIP 108903 / NRRL B-16338 / NBRC 102104 / LLR-40K-21)</name>
    <dbReference type="NCBI Taxonomy" id="446470"/>
    <lineage>
        <taxon>Bacteria</taxon>
        <taxon>Bacillati</taxon>
        <taxon>Actinomycetota</taxon>
        <taxon>Actinomycetes</taxon>
        <taxon>Glycomycetales</taxon>
        <taxon>Glycomycetaceae</taxon>
        <taxon>Stackebrandtia</taxon>
    </lineage>
</organism>
<dbReference type="EMBL" id="CP001778">
    <property type="protein sequence ID" value="ADD42811.1"/>
    <property type="molecule type" value="Genomic_DNA"/>
</dbReference>
<comment type="subcellular location">
    <subcellularLocation>
        <location evidence="1">Secreted</location>
    </subcellularLocation>
</comment>
<sequence>MSKTILRLTGITIAAAGLVGLTATAAGAHEASQIGGSYHLTIRDNDGERAAATLTCYPHGGSHPRPYEACAQLEAVGGNVTAMSEDPGPCTMMWDPVTVRSEGLWGNTYSTYEETFANQCVAVRETGGVLFDF</sequence>
<keyword evidence="12" id="KW-1185">Reference proteome</keyword>
<evidence type="ECO:0000256" key="5">
    <source>
        <dbReference type="ARBA" id="ARBA00022690"/>
    </source>
</evidence>
<dbReference type="Proteomes" id="UP000000844">
    <property type="component" value="Chromosome"/>
</dbReference>
<feature type="domain" description="Subtilisin inhibitor" evidence="10">
    <location>
        <begin position="47"/>
        <end position="118"/>
    </location>
</feature>
<dbReference type="KEGG" id="sna:Snas_3140"/>
<dbReference type="Pfam" id="PF00720">
    <property type="entry name" value="SSI"/>
    <property type="match status" value="1"/>
</dbReference>